<dbReference type="AlphaFoldDB" id="G3GRF7"/>
<dbReference type="Proteomes" id="UP000001075">
    <property type="component" value="Unassembled WGS sequence"/>
</dbReference>
<gene>
    <name evidence="2" type="ORF">I79_000103</name>
</gene>
<proteinExistence type="predicted"/>
<reference evidence="3" key="1">
    <citation type="journal article" date="2011" name="Nat. Biotechnol.">
        <title>The genomic sequence of the Chinese hamster ovary (CHO)-K1 cell line.</title>
        <authorList>
            <person name="Xu X."/>
            <person name="Nagarajan H."/>
            <person name="Lewis N.E."/>
            <person name="Pan S."/>
            <person name="Cai Z."/>
            <person name="Liu X."/>
            <person name="Chen W."/>
            <person name="Xie M."/>
            <person name="Wang W."/>
            <person name="Hammond S."/>
            <person name="Andersen M.R."/>
            <person name="Neff N."/>
            <person name="Passarelli B."/>
            <person name="Koh W."/>
            <person name="Fan H.C."/>
            <person name="Wang J."/>
            <person name="Gui Y."/>
            <person name="Lee K.H."/>
            <person name="Betenbaugh M.J."/>
            <person name="Quake S.R."/>
            <person name="Famili I."/>
            <person name="Palsson B.O."/>
            <person name="Wang J."/>
        </authorList>
    </citation>
    <scope>NUCLEOTIDE SEQUENCE [LARGE SCALE GENOMIC DNA]</scope>
    <source>
        <strain evidence="3">CHO K1 cell line</strain>
    </source>
</reference>
<name>G3GRF7_CRIGR</name>
<accession>G3GRF7</accession>
<sequence>MTTKAFRFLQRPYGTLGKRGRGTVWARKGIRHCLSITRHSADSSQASSECRLRTPHSLDVR</sequence>
<evidence type="ECO:0000256" key="1">
    <source>
        <dbReference type="SAM" id="MobiDB-lite"/>
    </source>
</evidence>
<feature type="compositionally biased region" description="Basic and acidic residues" evidence="1">
    <location>
        <begin position="50"/>
        <end position="61"/>
    </location>
</feature>
<dbReference type="EMBL" id="JH000002">
    <property type="protein sequence ID" value="EGV92557.1"/>
    <property type="molecule type" value="Genomic_DNA"/>
</dbReference>
<evidence type="ECO:0000313" key="3">
    <source>
        <dbReference type="Proteomes" id="UP000001075"/>
    </source>
</evidence>
<feature type="region of interest" description="Disordered" evidence="1">
    <location>
        <begin position="40"/>
        <end position="61"/>
    </location>
</feature>
<organism evidence="2 3">
    <name type="scientific">Cricetulus griseus</name>
    <name type="common">Chinese hamster</name>
    <name type="synonym">Cricetulus barabensis griseus</name>
    <dbReference type="NCBI Taxonomy" id="10029"/>
    <lineage>
        <taxon>Eukaryota</taxon>
        <taxon>Metazoa</taxon>
        <taxon>Chordata</taxon>
        <taxon>Craniata</taxon>
        <taxon>Vertebrata</taxon>
        <taxon>Euteleostomi</taxon>
        <taxon>Mammalia</taxon>
        <taxon>Eutheria</taxon>
        <taxon>Euarchontoglires</taxon>
        <taxon>Glires</taxon>
        <taxon>Rodentia</taxon>
        <taxon>Myomorpha</taxon>
        <taxon>Muroidea</taxon>
        <taxon>Cricetidae</taxon>
        <taxon>Cricetinae</taxon>
        <taxon>Cricetulus</taxon>
    </lineage>
</organism>
<protein>
    <submittedName>
        <fullName evidence="2">Uncharacterized protein</fullName>
    </submittedName>
</protein>
<dbReference type="InParanoid" id="G3GRF7"/>
<evidence type="ECO:0000313" key="2">
    <source>
        <dbReference type="EMBL" id="EGV92557.1"/>
    </source>
</evidence>